<feature type="domain" description="Fumarate reductase/succinate dehydrogenase flavoprotein-like C-terminal" evidence="5">
    <location>
        <begin position="514"/>
        <end position="648"/>
    </location>
</feature>
<feature type="domain" description="FAD-dependent oxidoreductase 2 FAD-binding" evidence="4">
    <location>
        <begin position="48"/>
        <end position="453"/>
    </location>
</feature>
<dbReference type="PANTHER" id="PTHR11632:SF53">
    <property type="entry name" value="SUCCINATE DEHYDROGENASE FLAVOPROTEIN SUBUNIT"/>
    <property type="match status" value="1"/>
</dbReference>
<dbReference type="SUPFAM" id="SSF51905">
    <property type="entry name" value="FAD/NAD(P)-binding domain"/>
    <property type="match status" value="1"/>
</dbReference>
<evidence type="ECO:0000259" key="4">
    <source>
        <dbReference type="Pfam" id="PF00890"/>
    </source>
</evidence>
<feature type="region of interest" description="Disordered" evidence="3">
    <location>
        <begin position="1"/>
        <end position="20"/>
    </location>
</feature>
<dbReference type="Pfam" id="PF00890">
    <property type="entry name" value="FAD_binding_2"/>
    <property type="match status" value="1"/>
</dbReference>
<keyword evidence="2" id="KW-0560">Oxidoreductase</keyword>
<organism evidence="6 7">
    <name type="scientific">Streptomyces oryzae</name>
    <dbReference type="NCBI Taxonomy" id="1434886"/>
    <lineage>
        <taxon>Bacteria</taxon>
        <taxon>Bacillati</taxon>
        <taxon>Actinomycetota</taxon>
        <taxon>Actinomycetes</taxon>
        <taxon>Kitasatosporales</taxon>
        <taxon>Streptomycetaceae</taxon>
        <taxon>Streptomyces</taxon>
    </lineage>
</organism>
<dbReference type="PANTHER" id="PTHR11632">
    <property type="entry name" value="SUCCINATE DEHYDROGENASE 2 FLAVOPROTEIN SUBUNIT"/>
    <property type="match status" value="1"/>
</dbReference>
<dbReference type="Pfam" id="PF02910">
    <property type="entry name" value="Succ_DH_flav_C"/>
    <property type="match status" value="1"/>
</dbReference>
<dbReference type="InterPro" id="IPR011280">
    <property type="entry name" value="Succ_DH/Fum_Rdt_flav_su"/>
</dbReference>
<dbReference type="Proteomes" id="UP001519064">
    <property type="component" value="Unassembled WGS sequence"/>
</dbReference>
<protein>
    <submittedName>
        <fullName evidence="6">Fumarate reductase/succinate dehydrogenase flavoprotein subunit</fullName>
    </submittedName>
</protein>
<evidence type="ECO:0000259" key="5">
    <source>
        <dbReference type="Pfam" id="PF02910"/>
    </source>
</evidence>
<proteinExistence type="predicted"/>
<dbReference type="SUPFAM" id="SSF56425">
    <property type="entry name" value="Succinate dehydrogenase/fumarate reductase flavoprotein, catalytic domain"/>
    <property type="match status" value="1"/>
</dbReference>
<dbReference type="NCBIfam" id="NF005749">
    <property type="entry name" value="PRK07573.1"/>
    <property type="match status" value="1"/>
</dbReference>
<dbReference type="InterPro" id="IPR015939">
    <property type="entry name" value="Fum_Rdtase/Succ_DH_flav-like_C"/>
</dbReference>
<evidence type="ECO:0000256" key="3">
    <source>
        <dbReference type="SAM" id="MobiDB-lite"/>
    </source>
</evidence>
<dbReference type="Gene3D" id="1.20.58.100">
    <property type="entry name" value="Fumarate reductase/succinate dehydrogenase flavoprotein-like, C-terminal domain"/>
    <property type="match status" value="1"/>
</dbReference>
<dbReference type="InterPro" id="IPR027477">
    <property type="entry name" value="Succ_DH/fumarate_Rdtase_cat_sf"/>
</dbReference>
<reference evidence="6 7" key="1">
    <citation type="submission" date="2020-11" db="EMBL/GenBank/DDBJ databases">
        <title>Streptomyces spirodelae sp. nov., isolated from duckweed.</title>
        <authorList>
            <person name="Saimee Y."/>
            <person name="Duangmal K."/>
        </authorList>
    </citation>
    <scope>NUCLEOTIDE SEQUENCE [LARGE SCALE GENOMIC DNA]</scope>
    <source>
        <strain evidence="6 7">S16-07</strain>
    </source>
</reference>
<comment type="caution">
    <text evidence="6">The sequence shown here is derived from an EMBL/GenBank/DDBJ whole genome shotgun (WGS) entry which is preliminary data.</text>
</comment>
<dbReference type="Gene3D" id="3.50.50.60">
    <property type="entry name" value="FAD/NAD(P)-binding domain"/>
    <property type="match status" value="1"/>
</dbReference>
<dbReference type="Gene3D" id="3.90.700.10">
    <property type="entry name" value="Succinate dehydrogenase/fumarate reductase flavoprotein, catalytic domain"/>
    <property type="match status" value="1"/>
</dbReference>
<dbReference type="SUPFAM" id="SSF46977">
    <property type="entry name" value="Succinate dehydrogenase/fumarate reductase flavoprotein C-terminal domain"/>
    <property type="match status" value="1"/>
</dbReference>
<dbReference type="NCBIfam" id="TIGR01811">
    <property type="entry name" value="sdhA_Bsu"/>
    <property type="match status" value="1"/>
</dbReference>
<dbReference type="InterPro" id="IPR037099">
    <property type="entry name" value="Fum_R/Succ_DH_flav-like_C_sf"/>
</dbReference>
<evidence type="ECO:0000256" key="2">
    <source>
        <dbReference type="ARBA" id="ARBA00023002"/>
    </source>
</evidence>
<keyword evidence="7" id="KW-1185">Reference proteome</keyword>
<sequence>MSTPYQSYRTGDPLADTKAPEGPIAERWKRRRFEAKLVNPANRRKHTVIVVGTGLAGGSAGATLAEAGYHVVQFCYQDSPRRAHSVAAQGGINAAKNYRNDGDSVHRLFYDTVKGGDFRSRESNVHRLAEISTEIIDQCVAQGVPFAREYGGLLDTRSFGGVQVSRTFYARGQTGQQLLLGAYQALSRQIAAGNVEMHPRTEMLDLIVIDGRARGIVARDLLTGRIDTYFADAVVLATGGYGNVFYLSTNAKNSNATAVWRAHRRGAYFANPCFTQIHPTCIPRSGDHQSKLTLMSESLRNDGRIWVPKAAGDDRAPQDIPEDERDYYLERIYPSFGNLVPRDIASRAAKNVCDEGRGVGPGGQGVYLDFADAIARMGRAAVEEKYGNLFEMYARITAEDPYTRPMRIYPAIHYTMGGLWVDYDLMTTVPGLFAIGEANFSDHGANRLGASALMQGLADGYFVLPATLGDYLARHPHEDVDPDHPAVHDAVFAVTDRLYALLSNNGDRTPDSFHRELGELMWDECGMSRTEEGLRKALERIPELRAEFWQRIRVPGSGEALNQSLEKANRVADHLELAELMCLDALHRSESCGGHFREESRTADGEAARKDEEFCYAAAWEFTGVGEAPVLHKEALHFEYVHPTQRSYT</sequence>
<dbReference type="PRINTS" id="PR00368">
    <property type="entry name" value="FADPNR"/>
</dbReference>
<dbReference type="EMBL" id="JADKMA010000059">
    <property type="protein sequence ID" value="MBO8192761.1"/>
    <property type="molecule type" value="Genomic_DNA"/>
</dbReference>
<name>A0ABS3XBJ1_9ACTN</name>
<gene>
    <name evidence="6" type="ORF">ITI46_13945</name>
</gene>
<dbReference type="InterPro" id="IPR003953">
    <property type="entry name" value="FAD-dep_OxRdtase_2_FAD-bd"/>
</dbReference>
<accession>A0ABS3XBJ1</accession>
<evidence type="ECO:0000313" key="7">
    <source>
        <dbReference type="Proteomes" id="UP001519064"/>
    </source>
</evidence>
<dbReference type="InterPro" id="IPR030664">
    <property type="entry name" value="SdhA/FrdA/AprA"/>
</dbReference>
<evidence type="ECO:0000313" key="6">
    <source>
        <dbReference type="EMBL" id="MBO8192761.1"/>
    </source>
</evidence>
<keyword evidence="1" id="KW-0285">Flavoprotein</keyword>
<dbReference type="InterPro" id="IPR036188">
    <property type="entry name" value="FAD/NAD-bd_sf"/>
</dbReference>
<dbReference type="RefSeq" id="WP_209239843.1">
    <property type="nucleotide sequence ID" value="NZ_JADKMA010000059.1"/>
</dbReference>
<evidence type="ECO:0000256" key="1">
    <source>
        <dbReference type="ARBA" id="ARBA00022630"/>
    </source>
</evidence>